<name>A0ABD3AV71_9GENT</name>
<protein>
    <submittedName>
        <fullName evidence="2">Uncharacterized protein</fullName>
    </submittedName>
</protein>
<feature type="coiled-coil region" evidence="1">
    <location>
        <begin position="2"/>
        <end position="40"/>
    </location>
</feature>
<accession>A0ABD3AV71</accession>
<organism evidence="2 3">
    <name type="scientific">Cinchona calisaya</name>
    <dbReference type="NCBI Taxonomy" id="153742"/>
    <lineage>
        <taxon>Eukaryota</taxon>
        <taxon>Viridiplantae</taxon>
        <taxon>Streptophyta</taxon>
        <taxon>Embryophyta</taxon>
        <taxon>Tracheophyta</taxon>
        <taxon>Spermatophyta</taxon>
        <taxon>Magnoliopsida</taxon>
        <taxon>eudicotyledons</taxon>
        <taxon>Gunneridae</taxon>
        <taxon>Pentapetalae</taxon>
        <taxon>asterids</taxon>
        <taxon>lamiids</taxon>
        <taxon>Gentianales</taxon>
        <taxon>Rubiaceae</taxon>
        <taxon>Cinchonoideae</taxon>
        <taxon>Cinchoneae</taxon>
        <taxon>Cinchona</taxon>
    </lineage>
</organism>
<evidence type="ECO:0000313" key="2">
    <source>
        <dbReference type="EMBL" id="KAL3535040.1"/>
    </source>
</evidence>
<dbReference type="EMBL" id="JBJUIK010000002">
    <property type="protein sequence ID" value="KAL3535040.1"/>
    <property type="molecule type" value="Genomic_DNA"/>
</dbReference>
<keyword evidence="1" id="KW-0175">Coiled coil</keyword>
<evidence type="ECO:0000256" key="1">
    <source>
        <dbReference type="SAM" id="Coils"/>
    </source>
</evidence>
<keyword evidence="3" id="KW-1185">Reference proteome</keyword>
<sequence>MIAEMERKYAEEIYELKNQVQQLAQNLSSKQGELNKNKTELDQMKASQASTSSYLSPLVSYVNQFLRSSALKKDLCQQASTLGFKEGLEEVKEMHLEYLLVFSSFSNYDESVDCTLIIELDRLFLEPHIKENVLKEVLVKDSKDDVIVQLAKLNRIVLGKSLLH</sequence>
<dbReference type="Proteomes" id="UP001630127">
    <property type="component" value="Unassembled WGS sequence"/>
</dbReference>
<proteinExistence type="predicted"/>
<reference evidence="2 3" key="1">
    <citation type="submission" date="2024-11" db="EMBL/GenBank/DDBJ databases">
        <title>A near-complete genome assembly of Cinchona calisaya.</title>
        <authorList>
            <person name="Lian D.C."/>
            <person name="Zhao X.W."/>
            <person name="Wei L."/>
        </authorList>
    </citation>
    <scope>NUCLEOTIDE SEQUENCE [LARGE SCALE GENOMIC DNA]</scope>
    <source>
        <tissue evidence="2">Nenye</tissue>
    </source>
</reference>
<comment type="caution">
    <text evidence="2">The sequence shown here is derived from an EMBL/GenBank/DDBJ whole genome shotgun (WGS) entry which is preliminary data.</text>
</comment>
<evidence type="ECO:0000313" key="3">
    <source>
        <dbReference type="Proteomes" id="UP001630127"/>
    </source>
</evidence>
<gene>
    <name evidence="2" type="ORF">ACH5RR_003501</name>
</gene>
<dbReference type="AlphaFoldDB" id="A0ABD3AV71"/>